<sequence length="254" mass="28942">MNTPKAVAGWEWIRQGAQLFKKRPFEVMFTFMGFIFCLFGMVAIPQIGFVILMVFSPVLGMGFMQVCRQVDEDQAFQPGTLFMPFRTPALKALCWSGFLQMLTLLLSFLLTMAVDGGVLWDFISNNRMIDEKAIRETSIVSSLLIARVFHLPAMMAFWFAAPLIMWHGMGVGKAIFYSFFAVWRARSAFLIYFVAWIGILFFIPATLGLFANLLPGLLSFLNLLLIPIVVSLFVVMYCTFFTSYKEIFARDEQV</sequence>
<dbReference type="Proteomes" id="UP000678545">
    <property type="component" value="Unassembled WGS sequence"/>
</dbReference>
<keyword evidence="3" id="KW-1185">Reference proteome</keyword>
<feature type="transmembrane region" description="Helical" evidence="1">
    <location>
        <begin position="190"/>
        <end position="211"/>
    </location>
</feature>
<reference evidence="2" key="1">
    <citation type="submission" date="2021-04" db="EMBL/GenBank/DDBJ databases">
        <title>novel species isolated from subtropical streams in China.</title>
        <authorList>
            <person name="Lu H."/>
        </authorList>
    </citation>
    <scope>NUCLEOTIDE SEQUENCE</scope>
    <source>
        <strain evidence="2">FT137W</strain>
    </source>
</reference>
<name>A0A941DZ57_9BURK</name>
<keyword evidence="1" id="KW-1133">Transmembrane helix</keyword>
<feature type="transmembrane region" description="Helical" evidence="1">
    <location>
        <begin position="29"/>
        <end position="55"/>
    </location>
</feature>
<organism evidence="2 3">
    <name type="scientific">Undibacterium fentianense</name>
    <dbReference type="NCBI Taxonomy" id="2828728"/>
    <lineage>
        <taxon>Bacteria</taxon>
        <taxon>Pseudomonadati</taxon>
        <taxon>Pseudomonadota</taxon>
        <taxon>Betaproteobacteria</taxon>
        <taxon>Burkholderiales</taxon>
        <taxon>Oxalobacteraceae</taxon>
        <taxon>Undibacterium</taxon>
    </lineage>
</organism>
<comment type="caution">
    <text evidence="2">The sequence shown here is derived from an EMBL/GenBank/DDBJ whole genome shotgun (WGS) entry which is preliminary data.</text>
</comment>
<dbReference type="AlphaFoldDB" id="A0A941DZ57"/>
<dbReference type="NCBIfam" id="NF041043">
    <property type="entry name" value="BPSS1780_fam"/>
    <property type="match status" value="1"/>
</dbReference>
<dbReference type="InterPro" id="IPR047798">
    <property type="entry name" value="BPSS1780-like"/>
</dbReference>
<evidence type="ECO:0000313" key="3">
    <source>
        <dbReference type="Proteomes" id="UP000678545"/>
    </source>
</evidence>
<evidence type="ECO:0000313" key="2">
    <source>
        <dbReference type="EMBL" id="MBR7799445.1"/>
    </source>
</evidence>
<gene>
    <name evidence="2" type="ORF">KDM90_05475</name>
</gene>
<evidence type="ECO:0000256" key="1">
    <source>
        <dbReference type="SAM" id="Phobius"/>
    </source>
</evidence>
<keyword evidence="1" id="KW-0472">Membrane</keyword>
<protein>
    <recommendedName>
        <fullName evidence="4">Transmembrane protein</fullName>
    </recommendedName>
</protein>
<feature type="transmembrane region" description="Helical" evidence="1">
    <location>
        <begin position="98"/>
        <end position="118"/>
    </location>
</feature>
<feature type="transmembrane region" description="Helical" evidence="1">
    <location>
        <begin position="139"/>
        <end position="158"/>
    </location>
</feature>
<feature type="transmembrane region" description="Helical" evidence="1">
    <location>
        <begin position="164"/>
        <end position="183"/>
    </location>
</feature>
<accession>A0A941DZ57</accession>
<dbReference type="RefSeq" id="WP_212674601.1">
    <property type="nucleotide sequence ID" value="NZ_JAGSPJ010000002.1"/>
</dbReference>
<proteinExistence type="predicted"/>
<feature type="transmembrane region" description="Helical" evidence="1">
    <location>
        <begin position="217"/>
        <end position="240"/>
    </location>
</feature>
<dbReference type="EMBL" id="JAGSPJ010000002">
    <property type="protein sequence ID" value="MBR7799445.1"/>
    <property type="molecule type" value="Genomic_DNA"/>
</dbReference>
<evidence type="ECO:0008006" key="4">
    <source>
        <dbReference type="Google" id="ProtNLM"/>
    </source>
</evidence>
<keyword evidence="1" id="KW-0812">Transmembrane</keyword>